<keyword evidence="8" id="KW-1185">Reference proteome</keyword>
<feature type="region of interest" description="Disordered" evidence="5">
    <location>
        <begin position="488"/>
        <end position="513"/>
    </location>
</feature>
<dbReference type="GeneID" id="16414406"/>
<feature type="transmembrane region" description="Helical" evidence="6">
    <location>
        <begin position="190"/>
        <end position="211"/>
    </location>
</feature>
<dbReference type="Pfam" id="PF02442">
    <property type="entry name" value="L1R_F9L"/>
    <property type="match status" value="1"/>
</dbReference>
<organism evidence="7 8">
    <name type="scientific">Invertebrate iridescent virus 22</name>
    <dbReference type="NCBI Taxonomy" id="345198"/>
    <lineage>
        <taxon>Viruses</taxon>
        <taxon>Varidnaviria</taxon>
        <taxon>Bamfordvirae</taxon>
        <taxon>Nucleocytoviricota</taxon>
        <taxon>Megaviricetes</taxon>
        <taxon>Pimascovirales</taxon>
        <taxon>Pimascovirales incertae sedis</taxon>
        <taxon>Iridoviridae</taxon>
        <taxon>Betairidovirinae</taxon>
        <taxon>Chloriridovirus</taxon>
        <taxon>Chloriridovirus simulium1</taxon>
    </lineage>
</organism>
<evidence type="ECO:0000256" key="4">
    <source>
        <dbReference type="ARBA" id="ARBA00023136"/>
    </source>
</evidence>
<keyword evidence="2 6" id="KW-0812">Transmembrane</keyword>
<proteinExistence type="predicted"/>
<keyword evidence="3 6" id="KW-1133">Transmembrane helix</keyword>
<dbReference type="Proteomes" id="UP000154968">
    <property type="component" value="Segment"/>
</dbReference>
<name>S6DDQ6_9VIRU</name>
<dbReference type="RefSeq" id="YP_008357365.1">
    <property type="nucleotide sequence ID" value="NC_021901.1"/>
</dbReference>
<evidence type="ECO:0000313" key="7">
    <source>
        <dbReference type="EMBL" id="CCV01744.1"/>
    </source>
</evidence>
<accession>S6DDQ6</accession>
<protein>
    <submittedName>
        <fullName evidence="7">Lipid membrane protein</fullName>
    </submittedName>
</protein>
<gene>
    <name evidence="7" type="primary">067R</name>
    <name evidence="7" type="ORF">IIV22_067R</name>
</gene>
<comment type="subcellular location">
    <subcellularLocation>
        <location evidence="1">Membrane</location>
    </subcellularLocation>
</comment>
<evidence type="ECO:0000256" key="2">
    <source>
        <dbReference type="ARBA" id="ARBA00022692"/>
    </source>
</evidence>
<sequence length="513" mass="55591">MGSAVSKNITKAATEAIAKVSNNIIQNSKLTTDQTQIISVTDIDGDVNISGNTFTQKANINMKSLMNVLVQEDIQQALTQEIAQTCKSIVSGLNIFQFPNAQNEINVFLKASSELMNTISSSCASSMSENQVITVSRVKGTVNITNNVMSQMADIFQSCIQEAVSKNTIFQQLQQKIDQSATAKAEGLDLWQIIILIALVLGIPFVSVIGGVAVVGRYLFPLSILAGAGCLVAYYSWVEENVYSHAFSSLIRNLPNCNARPLATTSNAYTNSSAAAQACANNRNCVAFDWQGAVIDQLGNHISFNPPQTTFYSSIGPGCEQAIVSSPDHSKVFRNPIFVKGSGPPIKAEGDVYLNILTAEYYFFDQSTRQWIKQGSFAHSDFTSRNSINWGTVPPTPATQGIAGSIYVYYAASDPVYFHIYVKNPDGWKLYPTPLRGPGLIPDAPSNINVTGFTTVKHRNWLLYLGGALLIVGILGSVVAFASKKPVEKLPSLSPSPSQPVRRSTNPFDEDED</sequence>
<evidence type="ECO:0000313" key="8">
    <source>
        <dbReference type="Proteomes" id="UP000154968"/>
    </source>
</evidence>
<reference evidence="7 8" key="1">
    <citation type="journal article" date="2013" name="J. Gen. Virol.">
        <title>Complete genome sequence of invertebrate iridescent virus 22 isolated from a blackfly larva.</title>
        <authorList>
            <person name="Piegu B."/>
            <person name="Guizard S."/>
            <person name="Spears T."/>
            <person name="Cruaud C."/>
            <person name="Couloux A."/>
            <person name="Bideshi D.K."/>
            <person name="Federici B.A."/>
            <person name="Bigot Y."/>
        </authorList>
    </citation>
    <scope>NUCLEOTIDE SEQUENCE [LARGE SCALE GENOMIC DNA]</scope>
</reference>
<keyword evidence="4 6" id="KW-0472">Membrane</keyword>
<evidence type="ECO:0000256" key="6">
    <source>
        <dbReference type="SAM" id="Phobius"/>
    </source>
</evidence>
<dbReference type="EMBL" id="HF920633">
    <property type="protein sequence ID" value="CCV01744.1"/>
    <property type="molecule type" value="Genomic_DNA"/>
</dbReference>
<evidence type="ECO:0000256" key="1">
    <source>
        <dbReference type="ARBA" id="ARBA00004370"/>
    </source>
</evidence>
<feature type="compositionally biased region" description="Low complexity" evidence="5">
    <location>
        <begin position="489"/>
        <end position="504"/>
    </location>
</feature>
<dbReference type="InterPro" id="IPR003472">
    <property type="entry name" value="Virion_mem_poxvirus_L1"/>
</dbReference>
<dbReference type="KEGG" id="vg:16414406"/>
<evidence type="ECO:0000256" key="5">
    <source>
        <dbReference type="SAM" id="MobiDB-lite"/>
    </source>
</evidence>
<dbReference type="GO" id="GO:0016020">
    <property type="term" value="C:membrane"/>
    <property type="evidence" value="ECO:0007669"/>
    <property type="project" value="UniProtKB-SubCell"/>
</dbReference>
<evidence type="ECO:0000256" key="3">
    <source>
        <dbReference type="ARBA" id="ARBA00022989"/>
    </source>
</evidence>
<feature type="transmembrane region" description="Helical" evidence="6">
    <location>
        <begin position="218"/>
        <end position="237"/>
    </location>
</feature>
<feature type="transmembrane region" description="Helical" evidence="6">
    <location>
        <begin position="461"/>
        <end position="482"/>
    </location>
</feature>